<keyword evidence="2" id="KW-1185">Reference proteome</keyword>
<dbReference type="Proteomes" id="UP000219621">
    <property type="component" value="Unassembled WGS sequence"/>
</dbReference>
<reference evidence="1 2" key="1">
    <citation type="submission" date="2017-09" db="EMBL/GenBank/DDBJ databases">
        <authorList>
            <person name="Ehlers B."/>
            <person name="Leendertz F.H."/>
        </authorList>
    </citation>
    <scope>NUCLEOTIDE SEQUENCE [LARGE SCALE GENOMIC DNA]</scope>
    <source>
        <strain evidence="1 2">USBA 140</strain>
    </source>
</reference>
<gene>
    <name evidence="1" type="ORF">SAMN05421508_103238</name>
</gene>
<evidence type="ECO:0000313" key="2">
    <source>
        <dbReference type="Proteomes" id="UP000219621"/>
    </source>
</evidence>
<proteinExistence type="predicted"/>
<name>A0A286GF57_9PROT</name>
<dbReference type="AlphaFoldDB" id="A0A286GF57"/>
<evidence type="ECO:0000313" key="1">
    <source>
        <dbReference type="EMBL" id="SOD93866.1"/>
    </source>
</evidence>
<sequence length="55" mass="5876">MEVTAEDVERFVDQWMGNAAYAEMLTSPRFDRLAFALAADGTGRKVAVAVLLGGG</sequence>
<accession>A0A286GF57</accession>
<dbReference type="EMBL" id="OCNJ01000003">
    <property type="protein sequence ID" value="SOD93866.1"/>
    <property type="molecule type" value="Genomic_DNA"/>
</dbReference>
<organism evidence="1 2">
    <name type="scientific">Caenispirillum bisanense</name>
    <dbReference type="NCBI Taxonomy" id="414052"/>
    <lineage>
        <taxon>Bacteria</taxon>
        <taxon>Pseudomonadati</taxon>
        <taxon>Pseudomonadota</taxon>
        <taxon>Alphaproteobacteria</taxon>
        <taxon>Rhodospirillales</taxon>
        <taxon>Novispirillaceae</taxon>
        <taxon>Caenispirillum</taxon>
    </lineage>
</organism>
<protein>
    <submittedName>
        <fullName evidence="1">Uncharacterized protein</fullName>
    </submittedName>
</protein>